<dbReference type="Proteomes" id="UP000263833">
    <property type="component" value="Unassembled WGS sequence"/>
</dbReference>
<dbReference type="AlphaFoldDB" id="A0A371BGW2"/>
<proteinExistence type="predicted"/>
<dbReference type="EMBL" id="QRGP01000001">
    <property type="protein sequence ID" value="RDV06800.1"/>
    <property type="molecule type" value="Genomic_DNA"/>
</dbReference>
<keyword evidence="3" id="KW-1185">Reference proteome</keyword>
<sequence>MPKQTESDMRKTVDNPADYGDRDAETSLMIIKRIFESPIFNPIDGRSPYFQPCITQVLIELNDVLQKAAKKNLRVTFTDDIPQSAKAKDITDLINDCRNASCHVPSGKRIFENNKFTFCVISGYSPQAMFINGTALECDYHDDIAIFWGNTRLYLVRHLFRAFHEANAVFSDL</sequence>
<accession>A0A371BGW2</accession>
<evidence type="ECO:0000313" key="2">
    <source>
        <dbReference type="EMBL" id="RDV06800.1"/>
    </source>
</evidence>
<protein>
    <submittedName>
        <fullName evidence="2">Uncharacterized protein</fullName>
    </submittedName>
</protein>
<name>A0A371BGW2_9SPHN</name>
<comment type="caution">
    <text evidence="2">The sequence shown here is derived from an EMBL/GenBank/DDBJ whole genome shotgun (WGS) entry which is preliminary data.</text>
</comment>
<evidence type="ECO:0000256" key="1">
    <source>
        <dbReference type="SAM" id="MobiDB-lite"/>
    </source>
</evidence>
<gene>
    <name evidence="2" type="ORF">DXH95_05205</name>
</gene>
<reference evidence="3" key="1">
    <citation type="submission" date="2018-08" db="EMBL/GenBank/DDBJ databases">
        <authorList>
            <person name="Kim S.-J."/>
            <person name="Jung G.-Y."/>
        </authorList>
    </citation>
    <scope>NUCLEOTIDE SEQUENCE [LARGE SCALE GENOMIC DNA]</scope>
    <source>
        <strain evidence="3">GY_G</strain>
    </source>
</reference>
<organism evidence="2 3">
    <name type="scientific">Sphingorhabdus pulchriflava</name>
    <dbReference type="NCBI Taxonomy" id="2292257"/>
    <lineage>
        <taxon>Bacteria</taxon>
        <taxon>Pseudomonadati</taxon>
        <taxon>Pseudomonadota</taxon>
        <taxon>Alphaproteobacteria</taxon>
        <taxon>Sphingomonadales</taxon>
        <taxon>Sphingomonadaceae</taxon>
        <taxon>Sphingorhabdus</taxon>
    </lineage>
</organism>
<evidence type="ECO:0000313" key="3">
    <source>
        <dbReference type="Proteomes" id="UP000263833"/>
    </source>
</evidence>
<feature type="region of interest" description="Disordered" evidence="1">
    <location>
        <begin position="1"/>
        <end position="20"/>
    </location>
</feature>